<keyword evidence="3" id="KW-1185">Reference proteome</keyword>
<reference evidence="2 3" key="1">
    <citation type="submission" date="2020-08" db="EMBL/GenBank/DDBJ databases">
        <title>Genomic Encyclopedia of Type Strains, Phase IV (KMG-IV): sequencing the most valuable type-strain genomes for metagenomic binning, comparative biology and taxonomic classification.</title>
        <authorList>
            <person name="Goeker M."/>
        </authorList>
    </citation>
    <scope>NUCLEOTIDE SEQUENCE [LARGE SCALE GENOMIC DNA]</scope>
    <source>
        <strain evidence="2 3">DSM 102235</strain>
    </source>
</reference>
<evidence type="ECO:0000313" key="3">
    <source>
        <dbReference type="Proteomes" id="UP000541426"/>
    </source>
</evidence>
<organism evidence="2 3">
    <name type="scientific">Sagittula marina</name>
    <dbReference type="NCBI Taxonomy" id="943940"/>
    <lineage>
        <taxon>Bacteria</taxon>
        <taxon>Pseudomonadati</taxon>
        <taxon>Pseudomonadota</taxon>
        <taxon>Alphaproteobacteria</taxon>
        <taxon>Rhodobacterales</taxon>
        <taxon>Roseobacteraceae</taxon>
        <taxon>Sagittula</taxon>
    </lineage>
</organism>
<accession>A0A7W6DVS8</accession>
<protein>
    <submittedName>
        <fullName evidence="2">Uncharacterized protein</fullName>
    </submittedName>
</protein>
<comment type="caution">
    <text evidence="2">The sequence shown here is derived from an EMBL/GenBank/DDBJ whole genome shotgun (WGS) entry which is preliminary data.</text>
</comment>
<proteinExistence type="predicted"/>
<dbReference type="EMBL" id="JACIEJ010000008">
    <property type="protein sequence ID" value="MBB3987043.1"/>
    <property type="molecule type" value="Genomic_DNA"/>
</dbReference>
<feature type="transmembrane region" description="Helical" evidence="1">
    <location>
        <begin position="41"/>
        <end position="63"/>
    </location>
</feature>
<keyword evidence="1" id="KW-0812">Transmembrane</keyword>
<gene>
    <name evidence="2" type="ORF">GGQ68_003387</name>
</gene>
<evidence type="ECO:0000256" key="1">
    <source>
        <dbReference type="SAM" id="Phobius"/>
    </source>
</evidence>
<name>A0A7W6DVS8_9RHOB</name>
<dbReference type="Proteomes" id="UP000541426">
    <property type="component" value="Unassembled WGS sequence"/>
</dbReference>
<evidence type="ECO:0000313" key="2">
    <source>
        <dbReference type="EMBL" id="MBB3987043.1"/>
    </source>
</evidence>
<keyword evidence="1" id="KW-0472">Membrane</keyword>
<sequence>MLAPESPLSRQHRPVPRFNSQPYRAAAATLRPDDRTANASLLVWGAVLVLVPACWTATIVWAAERLY</sequence>
<dbReference type="AlphaFoldDB" id="A0A7W6DVS8"/>
<keyword evidence="1" id="KW-1133">Transmembrane helix</keyword>